<dbReference type="GO" id="GO:0043023">
    <property type="term" value="F:ribosomal large subunit binding"/>
    <property type="evidence" value="ECO:0007669"/>
    <property type="project" value="TreeGrafter"/>
</dbReference>
<evidence type="ECO:0000313" key="3">
    <source>
        <dbReference type="EMBL" id="RXE60014.1"/>
    </source>
</evidence>
<dbReference type="RefSeq" id="WP_069193321.1">
    <property type="nucleotide sequence ID" value="NZ_RLII01000003.1"/>
</dbReference>
<dbReference type="Pfam" id="PF02410">
    <property type="entry name" value="RsfS"/>
    <property type="match status" value="1"/>
</dbReference>
<name>A0A4Q0I6I6_9FIRM</name>
<dbReference type="Proteomes" id="UP000289166">
    <property type="component" value="Unassembled WGS sequence"/>
</dbReference>
<gene>
    <name evidence="2 3" type="primary">rsfS</name>
    <name evidence="3" type="ORF">EFD62_04470</name>
</gene>
<dbReference type="SUPFAM" id="SSF81301">
    <property type="entry name" value="Nucleotidyltransferase"/>
    <property type="match status" value="1"/>
</dbReference>
<dbReference type="InterPro" id="IPR043519">
    <property type="entry name" value="NT_sf"/>
</dbReference>
<organism evidence="3 4">
    <name type="scientific">Acetivibrio mesophilus</name>
    <dbReference type="NCBI Taxonomy" id="2487273"/>
    <lineage>
        <taxon>Bacteria</taxon>
        <taxon>Bacillati</taxon>
        <taxon>Bacillota</taxon>
        <taxon>Clostridia</taxon>
        <taxon>Eubacteriales</taxon>
        <taxon>Oscillospiraceae</taxon>
        <taxon>Acetivibrio</taxon>
    </lineage>
</organism>
<keyword evidence="2" id="KW-0810">Translation regulation</keyword>
<dbReference type="GO" id="GO:0090071">
    <property type="term" value="P:negative regulation of ribosome biogenesis"/>
    <property type="evidence" value="ECO:0007669"/>
    <property type="project" value="UniProtKB-UniRule"/>
</dbReference>
<proteinExistence type="inferred from homology"/>
<dbReference type="GO" id="GO:0005737">
    <property type="term" value="C:cytoplasm"/>
    <property type="evidence" value="ECO:0007669"/>
    <property type="project" value="UniProtKB-SubCell"/>
</dbReference>
<dbReference type="NCBIfam" id="TIGR00090">
    <property type="entry name" value="rsfS_iojap_ybeB"/>
    <property type="match status" value="1"/>
</dbReference>
<dbReference type="AlphaFoldDB" id="A0A4Q0I6I6"/>
<reference evidence="4" key="1">
    <citation type="submission" date="2018-11" db="EMBL/GenBank/DDBJ databases">
        <title>Genome sequencing of a novel mesophilic and cellulolytic organism within the genus Hungateiclostridium.</title>
        <authorList>
            <person name="Rettenmaier R."/>
            <person name="Liebl W."/>
            <person name="Zverlov V."/>
        </authorList>
    </citation>
    <scope>NUCLEOTIDE SEQUENCE [LARGE SCALE GENOMIC DNA]</scope>
    <source>
        <strain evidence="4">N2K1</strain>
    </source>
</reference>
<evidence type="ECO:0000256" key="2">
    <source>
        <dbReference type="HAMAP-Rule" id="MF_01477"/>
    </source>
</evidence>
<comment type="similarity">
    <text evidence="1 2">Belongs to the Iojap/RsfS family.</text>
</comment>
<dbReference type="EMBL" id="RLII01000003">
    <property type="protein sequence ID" value="RXE60014.1"/>
    <property type="molecule type" value="Genomic_DNA"/>
</dbReference>
<comment type="subcellular location">
    <subcellularLocation>
        <location evidence="2">Cytoplasm</location>
    </subcellularLocation>
</comment>
<sequence>MESNEMAAKIVSILEEKKAKDLNTIDIREISILADYFIICSGTSTTHIKTLADEVEEKMEQAGIELIHKEGYNSARWILLDYGDIVIHIFHEEDRGFYNLERLWSDGVMKHRQ</sequence>
<dbReference type="GO" id="GO:0017148">
    <property type="term" value="P:negative regulation of translation"/>
    <property type="evidence" value="ECO:0007669"/>
    <property type="project" value="UniProtKB-UniRule"/>
</dbReference>
<comment type="subunit">
    <text evidence="2">Interacts with ribosomal protein uL14 (rplN).</text>
</comment>
<keyword evidence="2" id="KW-0678">Repressor</keyword>
<protein>
    <recommendedName>
        <fullName evidence="2">Ribosomal silencing factor RsfS</fullName>
    </recommendedName>
</protein>
<dbReference type="PANTHER" id="PTHR21043:SF0">
    <property type="entry name" value="MITOCHONDRIAL ASSEMBLY OF RIBOSOMAL LARGE SUBUNIT PROTEIN 1"/>
    <property type="match status" value="1"/>
</dbReference>
<evidence type="ECO:0000256" key="1">
    <source>
        <dbReference type="ARBA" id="ARBA00010574"/>
    </source>
</evidence>
<dbReference type="HAMAP" id="MF_01477">
    <property type="entry name" value="Iojap_RsfS"/>
    <property type="match status" value="1"/>
</dbReference>
<keyword evidence="2" id="KW-0963">Cytoplasm</keyword>
<comment type="function">
    <text evidence="2">Functions as a ribosomal silencing factor. Interacts with ribosomal protein uL14 (rplN), blocking formation of intersubunit bridge B8. Prevents association of the 30S and 50S ribosomal subunits and the formation of functional ribosomes, thus repressing translation.</text>
</comment>
<dbReference type="InterPro" id="IPR004394">
    <property type="entry name" value="Iojap/RsfS/C7orf30"/>
</dbReference>
<evidence type="ECO:0000313" key="4">
    <source>
        <dbReference type="Proteomes" id="UP000289166"/>
    </source>
</evidence>
<comment type="caution">
    <text evidence="3">The sequence shown here is derived from an EMBL/GenBank/DDBJ whole genome shotgun (WGS) entry which is preliminary data.</text>
</comment>
<dbReference type="PANTHER" id="PTHR21043">
    <property type="entry name" value="IOJAP SUPERFAMILY ORTHOLOG"/>
    <property type="match status" value="1"/>
</dbReference>
<dbReference type="OrthoDB" id="9793681at2"/>
<accession>A0A4Q0I6I6</accession>
<dbReference type="GO" id="GO:0042256">
    <property type="term" value="P:cytosolic ribosome assembly"/>
    <property type="evidence" value="ECO:0007669"/>
    <property type="project" value="UniProtKB-UniRule"/>
</dbReference>
<keyword evidence="4" id="KW-1185">Reference proteome</keyword>
<dbReference type="Gene3D" id="3.30.460.10">
    <property type="entry name" value="Beta Polymerase, domain 2"/>
    <property type="match status" value="1"/>
</dbReference>